<evidence type="ECO:0000256" key="1">
    <source>
        <dbReference type="ARBA" id="ARBA00010537"/>
    </source>
</evidence>
<dbReference type="SUPFAM" id="SSF46906">
    <property type="entry name" value="Ribosomal protein L11, C-terminal domain"/>
    <property type="match status" value="1"/>
</dbReference>
<dbReference type="EMBL" id="KN123344">
    <property type="protein sequence ID" value="KFO25628.1"/>
    <property type="molecule type" value="Genomic_DNA"/>
</dbReference>
<evidence type="ECO:0000256" key="3">
    <source>
        <dbReference type="ARBA" id="ARBA00023274"/>
    </source>
</evidence>
<dbReference type="Gene3D" id="1.10.10.250">
    <property type="entry name" value="Ribosomal protein L11, C-terminal domain"/>
    <property type="match status" value="1"/>
</dbReference>
<name>A0A091D554_FUKDA</name>
<protein>
    <submittedName>
        <fullName evidence="5">60S ribosomal protein L12</fullName>
    </submittedName>
</protein>
<gene>
    <name evidence="5" type="ORF">H920_12967</name>
</gene>
<dbReference type="GO" id="GO:0003735">
    <property type="term" value="F:structural constituent of ribosome"/>
    <property type="evidence" value="ECO:0007669"/>
    <property type="project" value="InterPro"/>
</dbReference>
<evidence type="ECO:0000313" key="6">
    <source>
        <dbReference type="Proteomes" id="UP000028990"/>
    </source>
</evidence>
<sequence length="95" mass="10495">MEMVPSASAQIIKALKEPSRDKKKLRNIKYSEIIISDEIADIAWQIYHQSLARGVSGNIKEILETSQSVSCNVNGRHTHDIMDDINSGAVKCPAS</sequence>
<dbReference type="GO" id="GO:0070180">
    <property type="term" value="F:large ribosomal subunit rRNA binding"/>
    <property type="evidence" value="ECO:0007669"/>
    <property type="project" value="TreeGrafter"/>
</dbReference>
<dbReference type="PANTHER" id="PTHR11661">
    <property type="entry name" value="60S RIBOSOMAL PROTEIN L12"/>
    <property type="match status" value="1"/>
</dbReference>
<evidence type="ECO:0000313" key="5">
    <source>
        <dbReference type="EMBL" id="KFO25628.1"/>
    </source>
</evidence>
<keyword evidence="6" id="KW-1185">Reference proteome</keyword>
<dbReference type="GO" id="GO:0022625">
    <property type="term" value="C:cytosolic large ribosomal subunit"/>
    <property type="evidence" value="ECO:0007669"/>
    <property type="project" value="TreeGrafter"/>
</dbReference>
<dbReference type="GO" id="GO:0006412">
    <property type="term" value="P:translation"/>
    <property type="evidence" value="ECO:0007669"/>
    <property type="project" value="InterPro"/>
</dbReference>
<dbReference type="InterPro" id="IPR036769">
    <property type="entry name" value="Ribosomal_uL11_C_sf"/>
</dbReference>
<dbReference type="AlphaFoldDB" id="A0A091D554"/>
<organism evidence="5 6">
    <name type="scientific">Fukomys damarensis</name>
    <name type="common">Damaraland mole rat</name>
    <name type="synonym">Cryptomys damarensis</name>
    <dbReference type="NCBI Taxonomy" id="885580"/>
    <lineage>
        <taxon>Eukaryota</taxon>
        <taxon>Metazoa</taxon>
        <taxon>Chordata</taxon>
        <taxon>Craniata</taxon>
        <taxon>Vertebrata</taxon>
        <taxon>Euteleostomi</taxon>
        <taxon>Mammalia</taxon>
        <taxon>Eutheria</taxon>
        <taxon>Euarchontoglires</taxon>
        <taxon>Glires</taxon>
        <taxon>Rodentia</taxon>
        <taxon>Hystricomorpha</taxon>
        <taxon>Bathyergidae</taxon>
        <taxon>Fukomys</taxon>
    </lineage>
</organism>
<proteinExistence type="inferred from homology"/>
<comment type="similarity">
    <text evidence="1">Belongs to the universal ribosomal protein uL11 family.</text>
</comment>
<dbReference type="Proteomes" id="UP000028990">
    <property type="component" value="Unassembled WGS sequence"/>
</dbReference>
<accession>A0A091D554</accession>
<keyword evidence="3" id="KW-0687">Ribonucleoprotein</keyword>
<reference evidence="5 6" key="1">
    <citation type="submission" date="2013-11" db="EMBL/GenBank/DDBJ databases">
        <title>The Damaraland mole rat (Fukomys damarensis) genome and evolution of African mole rats.</title>
        <authorList>
            <person name="Gladyshev V.N."/>
            <person name="Fang X."/>
        </authorList>
    </citation>
    <scope>NUCLEOTIDE SEQUENCE [LARGE SCALE GENOMIC DNA]</scope>
    <source>
        <tissue evidence="5">Liver</tissue>
    </source>
</reference>
<dbReference type="Pfam" id="PF00298">
    <property type="entry name" value="Ribosomal_L11"/>
    <property type="match status" value="1"/>
</dbReference>
<dbReference type="InterPro" id="IPR000911">
    <property type="entry name" value="Ribosomal_uL11"/>
</dbReference>
<dbReference type="InterPro" id="IPR020783">
    <property type="entry name" value="Ribosomal_uL11_C"/>
</dbReference>
<evidence type="ECO:0000256" key="2">
    <source>
        <dbReference type="ARBA" id="ARBA00022980"/>
    </source>
</evidence>
<keyword evidence="2 5" id="KW-0689">Ribosomal protein</keyword>
<evidence type="ECO:0000259" key="4">
    <source>
        <dbReference type="Pfam" id="PF00298"/>
    </source>
</evidence>
<dbReference type="PANTHER" id="PTHR11661:SF2">
    <property type="entry name" value="LARGE RIBOSOMAL SUBUNIT PROTEIN UL11"/>
    <property type="match status" value="1"/>
</dbReference>
<feature type="domain" description="Large ribosomal subunit protein uL11 C-terminal" evidence="4">
    <location>
        <begin position="4"/>
        <end position="73"/>
    </location>
</feature>